<keyword evidence="2" id="KW-0472">Membrane</keyword>
<name>A0ABM7R954_9BACT</name>
<keyword evidence="5" id="KW-1185">Reference proteome</keyword>
<organism evidence="4 5">
    <name type="scientific">Haloferula helveola</name>
    <dbReference type="NCBI Taxonomy" id="490095"/>
    <lineage>
        <taxon>Bacteria</taxon>
        <taxon>Pseudomonadati</taxon>
        <taxon>Verrucomicrobiota</taxon>
        <taxon>Verrucomicrobiia</taxon>
        <taxon>Verrucomicrobiales</taxon>
        <taxon>Verrucomicrobiaceae</taxon>
        <taxon>Haloferula</taxon>
    </lineage>
</organism>
<gene>
    <name evidence="4" type="ORF">HAHE_00060</name>
</gene>
<comment type="similarity">
    <text evidence="1">Belongs to the sulfatase family.</text>
</comment>
<sequence length="738" mass="81739">MTGACHVPAVVSGAEVIPKPRGRLGAALGIGVFLAYQYGHALWRLANGSGSMDSKFSRVAIDDYRSYLIGQNLMVLIAYVLVGMAAWLLLMPLVDRVRNRWKSGWSAFGAGLVGASLLHGYFMFRLVHSRPYFTGDAAFGSWYYGVLELPPVSWRPLVNGLLFDALPWAMLLGVIFWWFSRMGNRGRLAVGSMIIALAVTGFVNERGWRAAASATATSEGQPPNVIIIGSDSLRGDRLGYAGYRPGRTDGPAAAGVSPEIDTWSESAAVFEVCRTPIGSTLESGVSVMSSTYPHTHGLRQMFASREQIEAVRDGVTPIASLLSQRGYDTAAIGDWCAGFYELTPLGFEDIDVSSFDSFQIYVSQAVVMAHFVVPLYFDNALGYHLFPQIRSFAQFVTPEVVTRRVEERIRSQASSGRPFFWSVFYSCNHLPYRAAEPYCRMFGDPDYRGPNATGVDFDIDAFIGGTDVESKWSALPEKEAKQIRALYDGCTRQFDHCFGRIIDSLEENGLLENTIVVLTADHGDDLYEPGVTLGHGLGFNGADASYHVPLAIRVPGNDGQRFDEQVRTIDLAPTLAGLLDVPIPEEWEGRSLKPWLDDPEAAADRAYYGETQFPFIHFKVPGVDRPELPPMDGLTRVAPEFNHQFVLRPEYLQPLIDAKQRCLRTRDWKLVCTPDVDGKRHFGLFHTRTDPDSLEDLAEERPEVVAPMRRALEAWIDDHAETQIDGIFPDGEPAGPER</sequence>
<evidence type="ECO:0000256" key="1">
    <source>
        <dbReference type="ARBA" id="ARBA00008779"/>
    </source>
</evidence>
<dbReference type="Pfam" id="PF00884">
    <property type="entry name" value="Sulfatase"/>
    <property type="match status" value="1"/>
</dbReference>
<dbReference type="EMBL" id="AP024702">
    <property type="protein sequence ID" value="BCX46098.1"/>
    <property type="molecule type" value="Genomic_DNA"/>
</dbReference>
<dbReference type="PANTHER" id="PTHR42693:SF33">
    <property type="entry name" value="ARYLSULFATASE"/>
    <property type="match status" value="1"/>
</dbReference>
<dbReference type="PANTHER" id="PTHR42693">
    <property type="entry name" value="ARYLSULFATASE FAMILY MEMBER"/>
    <property type="match status" value="1"/>
</dbReference>
<feature type="transmembrane region" description="Helical" evidence="2">
    <location>
        <begin position="73"/>
        <end position="93"/>
    </location>
</feature>
<evidence type="ECO:0000259" key="3">
    <source>
        <dbReference type="Pfam" id="PF00884"/>
    </source>
</evidence>
<proteinExistence type="inferred from homology"/>
<keyword evidence="2" id="KW-1133">Transmembrane helix</keyword>
<feature type="domain" description="Sulfatase N-terminal" evidence="3">
    <location>
        <begin position="223"/>
        <end position="581"/>
    </location>
</feature>
<accession>A0ABM7R954</accession>
<keyword evidence="2" id="KW-0812">Transmembrane</keyword>
<feature type="transmembrane region" description="Helical" evidence="2">
    <location>
        <begin position="105"/>
        <end position="124"/>
    </location>
</feature>
<dbReference type="InterPro" id="IPR000917">
    <property type="entry name" value="Sulfatase_N"/>
</dbReference>
<dbReference type="Gene3D" id="3.30.1120.10">
    <property type="match status" value="1"/>
</dbReference>
<reference evidence="4 5" key="1">
    <citation type="submission" date="2021-06" db="EMBL/GenBank/DDBJ databases">
        <title>Complete genome of Haloferula helveola possessing various polysaccharide degrading enzymes.</title>
        <authorList>
            <person name="Takami H."/>
            <person name="Huang C."/>
            <person name="Hamasaki K."/>
        </authorList>
    </citation>
    <scope>NUCLEOTIDE SEQUENCE [LARGE SCALE GENOMIC DNA]</scope>
    <source>
        <strain evidence="4 5">CN-1</strain>
    </source>
</reference>
<dbReference type="SUPFAM" id="SSF53649">
    <property type="entry name" value="Alkaline phosphatase-like"/>
    <property type="match status" value="1"/>
</dbReference>
<dbReference type="CDD" id="cd16148">
    <property type="entry name" value="sulfatase_like"/>
    <property type="match status" value="1"/>
</dbReference>
<dbReference type="InterPro" id="IPR017850">
    <property type="entry name" value="Alkaline_phosphatase_core_sf"/>
</dbReference>
<dbReference type="InterPro" id="IPR050738">
    <property type="entry name" value="Sulfatase"/>
</dbReference>
<feature type="transmembrane region" description="Helical" evidence="2">
    <location>
        <begin position="186"/>
        <end position="203"/>
    </location>
</feature>
<feature type="transmembrane region" description="Helical" evidence="2">
    <location>
        <begin position="157"/>
        <end position="179"/>
    </location>
</feature>
<evidence type="ECO:0000313" key="5">
    <source>
        <dbReference type="Proteomes" id="UP001374893"/>
    </source>
</evidence>
<protein>
    <submittedName>
        <fullName evidence="4">Arylsulfatase-sulfatase</fullName>
    </submittedName>
</protein>
<feature type="transmembrane region" description="Helical" evidence="2">
    <location>
        <begin position="24"/>
        <end position="43"/>
    </location>
</feature>
<evidence type="ECO:0000256" key="2">
    <source>
        <dbReference type="SAM" id="Phobius"/>
    </source>
</evidence>
<dbReference type="Proteomes" id="UP001374893">
    <property type="component" value="Chromosome"/>
</dbReference>
<evidence type="ECO:0000313" key="4">
    <source>
        <dbReference type="EMBL" id="BCX46098.1"/>
    </source>
</evidence>
<dbReference type="Gene3D" id="3.40.720.10">
    <property type="entry name" value="Alkaline Phosphatase, subunit A"/>
    <property type="match status" value="1"/>
</dbReference>